<keyword evidence="3" id="KW-1185">Reference proteome</keyword>
<dbReference type="InterPro" id="IPR016186">
    <property type="entry name" value="C-type_lectin-like/link_sf"/>
</dbReference>
<dbReference type="Gene3D" id="3.10.100.10">
    <property type="entry name" value="Mannose-Binding Protein A, subunit A"/>
    <property type="match status" value="1"/>
</dbReference>
<evidence type="ECO:0000256" key="1">
    <source>
        <dbReference type="SAM" id="MobiDB-lite"/>
    </source>
</evidence>
<sequence>MLAQQNAPNTQGVTPPPGSPTPTPARMTFFVTSVGLGKGGDLGGLAGADAHCQALAAAVGAGGHTWHAYLSTQARPGQPAVNARDRIGTGPWFNWSFAQLGAPQNAIISADLAELHGDTLVQAQRGSNLFKQSTRNERGQVIHGIGDTPPIQHEILTGSKWDGRAYMDNADHTCNNWTSSSTGSAQVGHSDRIGNGSSWNSSNATKGCSQAALESSGGAGLFYCFAIN</sequence>
<proteinExistence type="predicted"/>
<reference evidence="2" key="1">
    <citation type="submission" date="2020-06" db="EMBL/GenBank/DDBJ databases">
        <title>Legume-microbial interactions unlock mineral nutrients during tropical forest succession.</title>
        <authorList>
            <person name="Epihov D.Z."/>
        </authorList>
    </citation>
    <scope>NUCLEOTIDE SEQUENCE [LARGE SCALE GENOMIC DNA]</scope>
    <source>
        <strain evidence="2">Pan2503</strain>
    </source>
</reference>
<dbReference type="EMBL" id="JACDQQ010001685">
    <property type="protein sequence ID" value="MBA0086807.1"/>
    <property type="molecule type" value="Genomic_DNA"/>
</dbReference>
<protein>
    <submittedName>
        <fullName evidence="2">Lectin</fullName>
    </submittedName>
</protein>
<name>A0A7V8SYK1_9BACT</name>
<dbReference type="Proteomes" id="UP000567293">
    <property type="component" value="Unassembled WGS sequence"/>
</dbReference>
<evidence type="ECO:0000313" key="3">
    <source>
        <dbReference type="Proteomes" id="UP000567293"/>
    </source>
</evidence>
<dbReference type="InterPro" id="IPR016187">
    <property type="entry name" value="CTDL_fold"/>
</dbReference>
<feature type="compositionally biased region" description="Polar residues" evidence="1">
    <location>
        <begin position="1"/>
        <end position="13"/>
    </location>
</feature>
<gene>
    <name evidence="2" type="ORF">HRJ53_17640</name>
</gene>
<feature type="compositionally biased region" description="Pro residues" evidence="1">
    <location>
        <begin position="14"/>
        <end position="23"/>
    </location>
</feature>
<comment type="caution">
    <text evidence="2">The sequence shown here is derived from an EMBL/GenBank/DDBJ whole genome shotgun (WGS) entry which is preliminary data.</text>
</comment>
<dbReference type="AlphaFoldDB" id="A0A7V8SYK1"/>
<accession>A0A7V8SYK1</accession>
<feature type="region of interest" description="Disordered" evidence="1">
    <location>
        <begin position="1"/>
        <end position="25"/>
    </location>
</feature>
<evidence type="ECO:0000313" key="2">
    <source>
        <dbReference type="EMBL" id="MBA0086807.1"/>
    </source>
</evidence>
<organism evidence="2 3">
    <name type="scientific">Candidatus Acidiferrum panamense</name>
    <dbReference type="NCBI Taxonomy" id="2741543"/>
    <lineage>
        <taxon>Bacteria</taxon>
        <taxon>Pseudomonadati</taxon>
        <taxon>Acidobacteriota</taxon>
        <taxon>Terriglobia</taxon>
        <taxon>Candidatus Acidiferrales</taxon>
        <taxon>Candidatus Acidiferrum</taxon>
    </lineage>
</organism>
<dbReference type="SUPFAM" id="SSF56436">
    <property type="entry name" value="C-type lectin-like"/>
    <property type="match status" value="1"/>
</dbReference>